<keyword evidence="1" id="KW-1133">Transmembrane helix</keyword>
<dbReference type="InterPro" id="IPR018060">
    <property type="entry name" value="HTH_AraC"/>
</dbReference>
<keyword evidence="4" id="KW-1185">Reference proteome</keyword>
<keyword evidence="1" id="KW-0812">Transmembrane</keyword>
<evidence type="ECO:0000313" key="4">
    <source>
        <dbReference type="Proteomes" id="UP001500027"/>
    </source>
</evidence>
<evidence type="ECO:0000313" key="3">
    <source>
        <dbReference type="EMBL" id="GAA4267941.1"/>
    </source>
</evidence>
<evidence type="ECO:0000256" key="1">
    <source>
        <dbReference type="SAM" id="Phobius"/>
    </source>
</evidence>
<proteinExistence type="predicted"/>
<accession>A0ABP8E788</accession>
<feature type="domain" description="HTH araC/xylS-type" evidence="2">
    <location>
        <begin position="442"/>
        <end position="521"/>
    </location>
</feature>
<dbReference type="PROSITE" id="PS01124">
    <property type="entry name" value="HTH_ARAC_FAMILY_2"/>
    <property type="match status" value="1"/>
</dbReference>
<protein>
    <recommendedName>
        <fullName evidence="2">HTH araC/xylS-type domain-containing protein</fullName>
    </recommendedName>
</protein>
<organism evidence="3 4">
    <name type="scientific">Hyunsoonleella aestuarii</name>
    <dbReference type="NCBI Taxonomy" id="912802"/>
    <lineage>
        <taxon>Bacteria</taxon>
        <taxon>Pseudomonadati</taxon>
        <taxon>Bacteroidota</taxon>
        <taxon>Flavobacteriia</taxon>
        <taxon>Flavobacteriales</taxon>
        <taxon>Flavobacteriaceae</taxon>
    </lineage>
</organism>
<dbReference type="Proteomes" id="UP001500027">
    <property type="component" value="Unassembled WGS sequence"/>
</dbReference>
<gene>
    <name evidence="3" type="ORF">GCM10022257_00420</name>
</gene>
<evidence type="ECO:0000259" key="2">
    <source>
        <dbReference type="PROSITE" id="PS01124"/>
    </source>
</evidence>
<dbReference type="RefSeq" id="WP_139002059.1">
    <property type="nucleotide sequence ID" value="NZ_BAABAV010000001.1"/>
</dbReference>
<keyword evidence="1" id="KW-0472">Membrane</keyword>
<dbReference type="SUPFAM" id="SSF69304">
    <property type="entry name" value="Tricorn protease N-terminal domain"/>
    <property type="match status" value="1"/>
</dbReference>
<reference evidence="4" key="1">
    <citation type="journal article" date="2019" name="Int. J. Syst. Evol. Microbiol.">
        <title>The Global Catalogue of Microorganisms (GCM) 10K type strain sequencing project: providing services to taxonomists for standard genome sequencing and annotation.</title>
        <authorList>
            <consortium name="The Broad Institute Genomics Platform"/>
            <consortium name="The Broad Institute Genome Sequencing Center for Infectious Disease"/>
            <person name="Wu L."/>
            <person name="Ma J."/>
        </authorList>
    </citation>
    <scope>NUCLEOTIDE SEQUENCE [LARGE SCALE GENOMIC DNA]</scope>
    <source>
        <strain evidence="4">JCM 17452</strain>
    </source>
</reference>
<comment type="caution">
    <text evidence="3">The sequence shown here is derived from an EMBL/GenBank/DDBJ whole genome shotgun (WGS) entry which is preliminary data.</text>
</comment>
<sequence length="521" mass="59398">MSASDIVLEKFYGTKVHYNFSVDKDGNILIGTSQGTFKIIDNSLIKLNDNAGYVRFTKGKLEVSKNGSVDRHYKYRDLLPNSYSKYWQQSIEKENYIYIICKNALFIFKRLPFSLQMEGYSIRSFSPNSIATYNGVFCFGEKLKVPTYSSGKILEIDSTFYICYDGLVKYSRGQKPIVYSNEVSGETKIGDNTIGFSRDIKKLNSEGFLLSTTKGLYVLNDSLEVAEKIFNNEDNNAPVIIEVFQKGYTNRVTFAQKNKIYRYGFSSKELIQLTSFSDIIVDGMVIPHEVNSEYFILTNHSLVIYNYLKDEKKVIRGLSNAYSLLVLTNNDLLISTINGLYYLKSGTNKFVHIFNGVEFNKMALYKEGDTIKLGSTNGIIKITESGLQNVVDNEIIRDQINVKKSFIYIILGLLIVSLGLLIVNWYRKKRIIISDEKNITKQTILNYIEENLSNVTVESISEHFKINNNVLYSLVKPSKPGKLITGLRLEKAKELKIQGRSIEEIANYTGFSASYLKKLKY</sequence>
<name>A0ABP8E788_9FLAO</name>
<feature type="transmembrane region" description="Helical" evidence="1">
    <location>
        <begin position="406"/>
        <end position="426"/>
    </location>
</feature>
<dbReference type="Gene3D" id="1.10.10.60">
    <property type="entry name" value="Homeodomain-like"/>
    <property type="match status" value="1"/>
</dbReference>
<dbReference type="EMBL" id="BAABAV010000001">
    <property type="protein sequence ID" value="GAA4267941.1"/>
    <property type="molecule type" value="Genomic_DNA"/>
</dbReference>